<comment type="caution">
    <text evidence="1">The sequence shown here is derived from an EMBL/GenBank/DDBJ whole genome shotgun (WGS) entry which is preliminary data.</text>
</comment>
<organism evidence="1 2">
    <name type="scientific">Aspergillus turcosus</name>
    <dbReference type="NCBI Taxonomy" id="1245748"/>
    <lineage>
        <taxon>Eukaryota</taxon>
        <taxon>Fungi</taxon>
        <taxon>Dikarya</taxon>
        <taxon>Ascomycota</taxon>
        <taxon>Pezizomycotina</taxon>
        <taxon>Eurotiomycetes</taxon>
        <taxon>Eurotiomycetidae</taxon>
        <taxon>Eurotiales</taxon>
        <taxon>Aspergillaceae</taxon>
        <taxon>Aspergillus</taxon>
        <taxon>Aspergillus subgen. Fumigati</taxon>
    </lineage>
</organism>
<dbReference type="OrthoDB" id="4525578at2759"/>
<gene>
    <name evidence="1" type="ORF">CFD26_104158</name>
</gene>
<dbReference type="Proteomes" id="UP000215289">
    <property type="component" value="Unassembled WGS sequence"/>
</dbReference>
<sequence>MERKPALHPFPFPSNTVGYREAIETRVQSGDIDLDVARAVLEELDKQPPPKSPLERRIEELERILASPVIGEHAENAAAVLEGYKSGTLEYLSGQYYIFKEGKRVAGPRPLSEFDPKNSRRSGYKKWGSYHVIS</sequence>
<protein>
    <submittedName>
        <fullName evidence="1">Uncharacterized protein</fullName>
    </submittedName>
</protein>
<proteinExistence type="predicted"/>
<evidence type="ECO:0000313" key="1">
    <source>
        <dbReference type="EMBL" id="RLL94592.1"/>
    </source>
</evidence>
<accession>A0A421CXJ3</accession>
<keyword evidence="2" id="KW-1185">Reference proteome</keyword>
<evidence type="ECO:0000313" key="2">
    <source>
        <dbReference type="Proteomes" id="UP000215289"/>
    </source>
</evidence>
<dbReference type="EMBL" id="NIDN02000196">
    <property type="protein sequence ID" value="RLL94592.1"/>
    <property type="molecule type" value="Genomic_DNA"/>
</dbReference>
<reference evidence="1 2" key="1">
    <citation type="submission" date="2018-08" db="EMBL/GenBank/DDBJ databases">
        <title>Draft genome sequences of two Aspergillus turcosus clinical strains isolated from bronchoalveolar lavage fluid: one azole-susceptible and the other azole-resistant.</title>
        <authorList>
            <person name="Parent-Michaud M."/>
            <person name="Dufresne P.J."/>
            <person name="Fournier E."/>
            <person name="Martineau C."/>
            <person name="Moreira S."/>
            <person name="Perkins V."/>
            <person name="De Repentigny L."/>
            <person name="Dufresne S.F."/>
        </authorList>
    </citation>
    <scope>NUCLEOTIDE SEQUENCE [LARGE SCALE GENOMIC DNA]</scope>
    <source>
        <strain evidence="1">HMR AF 1038</strain>
    </source>
</reference>
<name>A0A421CXJ3_9EURO</name>
<dbReference type="AlphaFoldDB" id="A0A421CXJ3"/>